<name>A0AAW8F6N2_9ACTN</name>
<evidence type="ECO:0000313" key="2">
    <source>
        <dbReference type="Proteomes" id="UP001234216"/>
    </source>
</evidence>
<dbReference type="AlphaFoldDB" id="A0AAW8F6N2"/>
<dbReference type="EMBL" id="JAUSZV010000005">
    <property type="protein sequence ID" value="MDQ0904916.1"/>
    <property type="molecule type" value="Genomic_DNA"/>
</dbReference>
<organism evidence="1 2">
    <name type="scientific">Streptomyces canus</name>
    <dbReference type="NCBI Taxonomy" id="58343"/>
    <lineage>
        <taxon>Bacteria</taxon>
        <taxon>Bacillati</taxon>
        <taxon>Actinomycetota</taxon>
        <taxon>Actinomycetes</taxon>
        <taxon>Kitasatosporales</taxon>
        <taxon>Streptomycetaceae</taxon>
        <taxon>Streptomyces</taxon>
        <taxon>Streptomyces aurantiacus group</taxon>
    </lineage>
</organism>
<comment type="caution">
    <text evidence="1">The sequence shown here is derived from an EMBL/GenBank/DDBJ whole genome shotgun (WGS) entry which is preliminary data.</text>
</comment>
<dbReference type="InterPro" id="IPR029069">
    <property type="entry name" value="HotDog_dom_sf"/>
</dbReference>
<protein>
    <submittedName>
        <fullName evidence="1">Acyl-CoA thioesterase FadM</fullName>
    </submittedName>
</protein>
<dbReference type="Gene3D" id="3.10.129.10">
    <property type="entry name" value="Hotdog Thioesterase"/>
    <property type="match status" value="1"/>
</dbReference>
<dbReference type="Proteomes" id="UP001234216">
    <property type="component" value="Unassembled WGS sequence"/>
</dbReference>
<evidence type="ECO:0000313" key="1">
    <source>
        <dbReference type="EMBL" id="MDQ0904916.1"/>
    </source>
</evidence>
<dbReference type="SUPFAM" id="SSF54637">
    <property type="entry name" value="Thioesterase/thiol ester dehydrase-isomerase"/>
    <property type="match status" value="1"/>
</dbReference>
<reference evidence="1" key="1">
    <citation type="submission" date="2023-07" db="EMBL/GenBank/DDBJ databases">
        <title>Comparative genomics of wheat-associated soil bacteria to identify genetic determinants of phenazine resistance.</title>
        <authorList>
            <person name="Mouncey N."/>
        </authorList>
    </citation>
    <scope>NUCLEOTIDE SEQUENCE</scope>
    <source>
        <strain evidence="1">V4I22</strain>
    </source>
</reference>
<accession>A0AAW8F6N2</accession>
<sequence>MRIEEFTRRVACPRPDFAIPRVGDVLRSACRTLTDVHAVSFVTVSQRSRFIEEVFGECLEMACRYLAEVHPGDVLYPTLIVTALELSESDSIVSARATICNQKGELVLSGQCKYHLARTSA</sequence>
<gene>
    <name evidence="1" type="ORF">QFZ22_000901</name>
</gene>
<proteinExistence type="predicted"/>